<evidence type="ECO:0000256" key="6">
    <source>
        <dbReference type="ARBA" id="ARBA00023136"/>
    </source>
</evidence>
<evidence type="ECO:0000256" key="5">
    <source>
        <dbReference type="ARBA" id="ARBA00022989"/>
    </source>
</evidence>
<reference evidence="10" key="1">
    <citation type="submission" date="2015-07" db="EMBL/GenBank/DDBJ databases">
        <title>Complete genome sequence and phylogenetic analysis of Limnochorda pilosa.</title>
        <authorList>
            <person name="Watanabe M."/>
            <person name="Kojima H."/>
            <person name="Fukui M."/>
        </authorList>
    </citation>
    <scope>NUCLEOTIDE SEQUENCE [LARGE SCALE GENOMIC DNA]</scope>
    <source>
        <strain evidence="10">HC45</strain>
    </source>
</reference>
<feature type="transmembrane region" description="Helical" evidence="7">
    <location>
        <begin position="84"/>
        <end position="105"/>
    </location>
</feature>
<evidence type="ECO:0000256" key="1">
    <source>
        <dbReference type="ARBA" id="ARBA00004651"/>
    </source>
</evidence>
<dbReference type="CDD" id="cd06261">
    <property type="entry name" value="TM_PBP2"/>
    <property type="match status" value="1"/>
</dbReference>
<dbReference type="SUPFAM" id="SSF161098">
    <property type="entry name" value="MetI-like"/>
    <property type="match status" value="1"/>
</dbReference>
<dbReference type="InterPro" id="IPR000515">
    <property type="entry name" value="MetI-like"/>
</dbReference>
<dbReference type="PANTHER" id="PTHR30193:SF37">
    <property type="entry name" value="INNER MEMBRANE ABC TRANSPORTER PERMEASE PROTEIN YCJO"/>
    <property type="match status" value="1"/>
</dbReference>
<evidence type="ECO:0000256" key="4">
    <source>
        <dbReference type="ARBA" id="ARBA00022692"/>
    </source>
</evidence>
<evidence type="ECO:0000313" key="9">
    <source>
        <dbReference type="EMBL" id="BAS27913.1"/>
    </source>
</evidence>
<reference evidence="10" key="2">
    <citation type="journal article" date="2016" name="Int. J. Syst. Evol. Microbiol.">
        <title>Complete genome sequence and cell structure of Limnochorda pilosa, a Gram-negative spore-former within the phylum Firmicutes.</title>
        <authorList>
            <person name="Watanabe M."/>
            <person name="Kojima H."/>
            <person name="Fukui M."/>
        </authorList>
    </citation>
    <scope>NUCLEOTIDE SEQUENCE [LARGE SCALE GENOMIC DNA]</scope>
    <source>
        <strain evidence="10">HC45</strain>
    </source>
</reference>
<evidence type="ECO:0000256" key="7">
    <source>
        <dbReference type="RuleBase" id="RU363032"/>
    </source>
</evidence>
<evidence type="ECO:0000259" key="8">
    <source>
        <dbReference type="PROSITE" id="PS50928"/>
    </source>
</evidence>
<keyword evidence="3" id="KW-1003">Cell membrane</keyword>
<dbReference type="GO" id="GO:0005886">
    <property type="term" value="C:plasma membrane"/>
    <property type="evidence" value="ECO:0007669"/>
    <property type="project" value="UniProtKB-SubCell"/>
</dbReference>
<keyword evidence="5 7" id="KW-1133">Transmembrane helix</keyword>
<proteinExistence type="inferred from homology"/>
<feature type="transmembrane region" description="Helical" evidence="7">
    <location>
        <begin position="167"/>
        <end position="191"/>
    </location>
</feature>
<keyword evidence="4 7" id="KW-0812">Transmembrane</keyword>
<accession>A0A0K2SLB9</accession>
<dbReference type="KEGG" id="lpil:LIP_2072"/>
<dbReference type="Gene3D" id="1.10.3720.10">
    <property type="entry name" value="MetI-like"/>
    <property type="match status" value="1"/>
</dbReference>
<evidence type="ECO:0000313" key="10">
    <source>
        <dbReference type="Proteomes" id="UP000065807"/>
    </source>
</evidence>
<keyword evidence="2 7" id="KW-0813">Transport</keyword>
<dbReference type="Proteomes" id="UP000065807">
    <property type="component" value="Chromosome"/>
</dbReference>
<dbReference type="EMBL" id="AP014924">
    <property type="protein sequence ID" value="BAS27913.1"/>
    <property type="molecule type" value="Genomic_DNA"/>
</dbReference>
<dbReference type="PROSITE" id="PS50928">
    <property type="entry name" value="ABC_TM1"/>
    <property type="match status" value="1"/>
</dbReference>
<dbReference type="PANTHER" id="PTHR30193">
    <property type="entry name" value="ABC TRANSPORTER PERMEASE PROTEIN"/>
    <property type="match status" value="1"/>
</dbReference>
<dbReference type="STRING" id="1555112.LIP_2072"/>
<dbReference type="GO" id="GO:0055085">
    <property type="term" value="P:transmembrane transport"/>
    <property type="evidence" value="ECO:0007669"/>
    <property type="project" value="InterPro"/>
</dbReference>
<evidence type="ECO:0000256" key="3">
    <source>
        <dbReference type="ARBA" id="ARBA00022475"/>
    </source>
</evidence>
<dbReference type="InterPro" id="IPR035906">
    <property type="entry name" value="MetI-like_sf"/>
</dbReference>
<evidence type="ECO:0000256" key="2">
    <source>
        <dbReference type="ARBA" id="ARBA00022448"/>
    </source>
</evidence>
<gene>
    <name evidence="9" type="ORF">LIP_2072</name>
</gene>
<name>A0A0K2SLB9_LIMPI</name>
<feature type="transmembrane region" description="Helical" evidence="7">
    <location>
        <begin position="117"/>
        <end position="137"/>
    </location>
</feature>
<feature type="transmembrane region" description="Helical" evidence="7">
    <location>
        <begin position="278"/>
        <end position="300"/>
    </location>
</feature>
<feature type="transmembrane region" description="Helical" evidence="7">
    <location>
        <begin position="20"/>
        <end position="41"/>
    </location>
</feature>
<dbReference type="Pfam" id="PF00528">
    <property type="entry name" value="BPD_transp_1"/>
    <property type="match status" value="1"/>
</dbReference>
<comment type="similarity">
    <text evidence="7">Belongs to the binding-protein-dependent transport system permease family.</text>
</comment>
<keyword evidence="10" id="KW-1185">Reference proteome</keyword>
<comment type="subcellular location">
    <subcellularLocation>
        <location evidence="1 7">Cell membrane</location>
        <topology evidence="1 7">Multi-pass membrane protein</topology>
    </subcellularLocation>
</comment>
<dbReference type="AlphaFoldDB" id="A0A0K2SLB9"/>
<organism evidence="9 10">
    <name type="scientific">Limnochorda pilosa</name>
    <dbReference type="NCBI Taxonomy" id="1555112"/>
    <lineage>
        <taxon>Bacteria</taxon>
        <taxon>Bacillati</taxon>
        <taxon>Bacillota</taxon>
        <taxon>Limnochordia</taxon>
        <taxon>Limnochordales</taxon>
        <taxon>Limnochordaceae</taxon>
        <taxon>Limnochorda</taxon>
    </lineage>
</organism>
<dbReference type="InterPro" id="IPR051393">
    <property type="entry name" value="ABC_transporter_permease"/>
</dbReference>
<feature type="domain" description="ABC transmembrane type-1" evidence="8">
    <location>
        <begin position="80"/>
        <end position="299"/>
    </location>
</feature>
<sequence length="310" mass="34429">MAKEPGIGVKALGVRQSKGFIVASLSVPLLLYVGFFVYPALQGFYVSLFNWDGFSTNMAFRGLGNFRELLGDGHFWRVVMRNTLGILVIGGAAVLGIALLFSHLLTGRVRGKRFLRAAVFFPNVVNPVALAVLWGFIYNQQWGLLNGLLRSVGLDSLIRTWTAPDSLFWALLAALVWINVGFYTVILVAALDRIPPDYADAANVDGATPWQVFFRIKLPLIRDILSLAIVLWGFTAIKEFSFLYAWGGGGAFPQPGQQNLAVYMYAISFGTREATFRMGYASAMGVLMLFIVFFFVFAFWKLLGRESVEY</sequence>
<keyword evidence="6 7" id="KW-0472">Membrane</keyword>
<feature type="transmembrane region" description="Helical" evidence="7">
    <location>
        <begin position="224"/>
        <end position="246"/>
    </location>
</feature>
<protein>
    <submittedName>
        <fullName evidence="9">ABC transporter permease</fullName>
    </submittedName>
</protein>